<proteinExistence type="predicted"/>
<dbReference type="Pfam" id="PF10673">
    <property type="entry name" value="DUF2487"/>
    <property type="match status" value="1"/>
</dbReference>
<dbReference type="AlphaFoldDB" id="A0A6I4ZWP9"/>
<evidence type="ECO:0000313" key="1">
    <source>
        <dbReference type="EMBL" id="MYL32757.1"/>
    </source>
</evidence>
<reference evidence="1 2" key="1">
    <citation type="submission" date="2019-11" db="EMBL/GenBank/DDBJ databases">
        <title>Genome sequences of 17 halophilic strains isolated from different environments.</title>
        <authorList>
            <person name="Furrow R.E."/>
        </authorList>
    </citation>
    <scope>NUCLEOTIDE SEQUENCE [LARGE SCALE GENOMIC DNA]</scope>
    <source>
        <strain evidence="1 2">22514_16_FS</strain>
    </source>
</reference>
<comment type="caution">
    <text evidence="1">The sequence shown here is derived from an EMBL/GenBank/DDBJ whole genome shotgun (WGS) entry which is preliminary data.</text>
</comment>
<dbReference type="EMBL" id="WMEQ01000002">
    <property type="protein sequence ID" value="MYL32757.1"/>
    <property type="molecule type" value="Genomic_DNA"/>
</dbReference>
<evidence type="ECO:0000313" key="2">
    <source>
        <dbReference type="Proteomes" id="UP000468638"/>
    </source>
</evidence>
<accession>A0A6I4ZWP9</accession>
<dbReference type="Proteomes" id="UP000468638">
    <property type="component" value="Unassembled WGS sequence"/>
</dbReference>
<protein>
    <submittedName>
        <fullName evidence="1">DUF2487 family protein</fullName>
    </submittedName>
</protein>
<gene>
    <name evidence="1" type="ORF">GLW05_04010</name>
</gene>
<organism evidence="1 2">
    <name type="scientific">Pontibacillus yanchengensis</name>
    <dbReference type="NCBI Taxonomy" id="462910"/>
    <lineage>
        <taxon>Bacteria</taxon>
        <taxon>Bacillati</taxon>
        <taxon>Bacillota</taxon>
        <taxon>Bacilli</taxon>
        <taxon>Bacillales</taxon>
        <taxon>Bacillaceae</taxon>
        <taxon>Pontibacillus</taxon>
    </lineage>
</organism>
<name>A0A6I4ZWP9_9BACI</name>
<sequence>MVMQWKTEDMNMYVQSKEYVDTIVIPLLPVSFNTDDKQLVSMAFQHELLTVFTNEIEKQFKGRIFLSPSYTYSPSTDIEHEMNRLNLWCEEAETQGFKHILLFTMDPKWKKQERKLEGSLIWLPAGQVDTLHSEEAQKYVQSQINQVTELIMAYWQE</sequence>
<dbReference type="InterPro" id="IPR019615">
    <property type="entry name" value="DUF2487"/>
</dbReference>